<organism evidence="2 3">
    <name type="scientific">Allomyces macrogynus (strain ATCC 38327)</name>
    <name type="common">Allomyces javanicus var. macrogynus</name>
    <dbReference type="NCBI Taxonomy" id="578462"/>
    <lineage>
        <taxon>Eukaryota</taxon>
        <taxon>Fungi</taxon>
        <taxon>Fungi incertae sedis</taxon>
        <taxon>Blastocladiomycota</taxon>
        <taxon>Blastocladiomycetes</taxon>
        <taxon>Blastocladiales</taxon>
        <taxon>Blastocladiaceae</taxon>
        <taxon>Allomyces</taxon>
    </lineage>
</organism>
<dbReference type="Proteomes" id="UP000054350">
    <property type="component" value="Unassembled WGS sequence"/>
</dbReference>
<evidence type="ECO:0000313" key="2">
    <source>
        <dbReference type="EMBL" id="KNE56123.1"/>
    </source>
</evidence>
<feature type="compositionally biased region" description="Low complexity" evidence="1">
    <location>
        <begin position="282"/>
        <end position="310"/>
    </location>
</feature>
<evidence type="ECO:0000313" key="3">
    <source>
        <dbReference type="Proteomes" id="UP000054350"/>
    </source>
</evidence>
<accession>A0A0L0S0N9</accession>
<keyword evidence="3" id="KW-1185">Reference proteome</keyword>
<feature type="compositionally biased region" description="Pro residues" evidence="1">
    <location>
        <begin position="311"/>
        <end position="320"/>
    </location>
</feature>
<evidence type="ECO:0000256" key="1">
    <source>
        <dbReference type="SAM" id="MobiDB-lite"/>
    </source>
</evidence>
<protein>
    <submittedName>
        <fullName evidence="2">Uncharacterized protein</fullName>
    </submittedName>
</protein>
<sequence>MPPPPLLEQSGPCATGITPVTRLTESAATSLVQGESQFALVNLQKLLITVTDYDLIWSHAPLLDATRNDLSIRIHRVAEAHVLHHTIGSPVPLLAIDLVKTALTELFNAKTQPALDAHRPATPAPDVYMVDLSPPTPPASDVADFDDDPTLGSTLTPRGSWPPPVPLLGEDACQVLLEQQQLLEQILWPPPSLSSGTSASAVSPTASSVALSLTARSIAPGNSNGHDATPPRNMSVPVHPQADISPALTLPSHGPSPVSPMPQLPHAPAVLAAQQETSQPRSTTISSSALSTQSHASWPDAPAGHGGPDPAVVPSPPAPPTATFVDPVPYKQVLARGVWFADSPDWSRLDARVDAVDTQADDVHFDLFTQPYRNYHASRHASEESLSDHISFGNETDGTSDDDERLMDVAEPRPRANPPSNLVCPPMRNFLPAALELSNPHNRLWPNKTRHHAWTRRVRRRVLGR</sequence>
<dbReference type="AlphaFoldDB" id="A0A0L0S0N9"/>
<gene>
    <name evidence="2" type="ORF">AMAG_17872</name>
</gene>
<reference evidence="3" key="2">
    <citation type="submission" date="2009-11" db="EMBL/GenBank/DDBJ databases">
        <title>The Genome Sequence of Allomyces macrogynus strain ATCC 38327.</title>
        <authorList>
            <consortium name="The Broad Institute Genome Sequencing Platform"/>
            <person name="Russ C."/>
            <person name="Cuomo C."/>
            <person name="Shea T."/>
            <person name="Young S.K."/>
            <person name="Zeng Q."/>
            <person name="Koehrsen M."/>
            <person name="Haas B."/>
            <person name="Borodovsky M."/>
            <person name="Guigo R."/>
            <person name="Alvarado L."/>
            <person name="Berlin A."/>
            <person name="Borenstein D."/>
            <person name="Chen Z."/>
            <person name="Engels R."/>
            <person name="Freedman E."/>
            <person name="Gellesch M."/>
            <person name="Goldberg J."/>
            <person name="Griggs A."/>
            <person name="Gujja S."/>
            <person name="Heiman D."/>
            <person name="Hepburn T."/>
            <person name="Howarth C."/>
            <person name="Jen D."/>
            <person name="Larson L."/>
            <person name="Lewis B."/>
            <person name="Mehta T."/>
            <person name="Park D."/>
            <person name="Pearson M."/>
            <person name="Roberts A."/>
            <person name="Saif S."/>
            <person name="Shenoy N."/>
            <person name="Sisk P."/>
            <person name="Stolte C."/>
            <person name="Sykes S."/>
            <person name="Walk T."/>
            <person name="White J."/>
            <person name="Yandava C."/>
            <person name="Burger G."/>
            <person name="Gray M.W."/>
            <person name="Holland P.W.H."/>
            <person name="King N."/>
            <person name="Lang F.B.F."/>
            <person name="Roger A.J."/>
            <person name="Ruiz-Trillo I."/>
            <person name="Lander E."/>
            <person name="Nusbaum C."/>
        </authorList>
    </citation>
    <scope>NUCLEOTIDE SEQUENCE [LARGE SCALE GENOMIC DNA]</scope>
    <source>
        <strain evidence="3">ATCC 38327</strain>
    </source>
</reference>
<reference evidence="2 3" key="1">
    <citation type="submission" date="2009-11" db="EMBL/GenBank/DDBJ databases">
        <title>Annotation of Allomyces macrogynus ATCC 38327.</title>
        <authorList>
            <consortium name="The Broad Institute Genome Sequencing Platform"/>
            <person name="Russ C."/>
            <person name="Cuomo C."/>
            <person name="Burger G."/>
            <person name="Gray M.W."/>
            <person name="Holland P.W.H."/>
            <person name="King N."/>
            <person name="Lang F.B.F."/>
            <person name="Roger A.J."/>
            <person name="Ruiz-Trillo I."/>
            <person name="Young S.K."/>
            <person name="Zeng Q."/>
            <person name="Gargeya S."/>
            <person name="Fitzgerald M."/>
            <person name="Haas B."/>
            <person name="Abouelleil A."/>
            <person name="Alvarado L."/>
            <person name="Arachchi H.M."/>
            <person name="Berlin A."/>
            <person name="Chapman S.B."/>
            <person name="Gearin G."/>
            <person name="Goldberg J."/>
            <person name="Griggs A."/>
            <person name="Gujja S."/>
            <person name="Hansen M."/>
            <person name="Heiman D."/>
            <person name="Howarth C."/>
            <person name="Larimer J."/>
            <person name="Lui A."/>
            <person name="MacDonald P.J.P."/>
            <person name="McCowen C."/>
            <person name="Montmayeur A."/>
            <person name="Murphy C."/>
            <person name="Neiman D."/>
            <person name="Pearson M."/>
            <person name="Priest M."/>
            <person name="Roberts A."/>
            <person name="Saif S."/>
            <person name="Shea T."/>
            <person name="Sisk P."/>
            <person name="Stolte C."/>
            <person name="Sykes S."/>
            <person name="Wortman J."/>
            <person name="Nusbaum C."/>
            <person name="Birren B."/>
        </authorList>
    </citation>
    <scope>NUCLEOTIDE SEQUENCE [LARGE SCALE GENOMIC DNA]</scope>
    <source>
        <strain evidence="2 3">ATCC 38327</strain>
    </source>
</reference>
<dbReference type="VEuPathDB" id="FungiDB:AMAG_17872"/>
<feature type="region of interest" description="Disordered" evidence="1">
    <location>
        <begin position="383"/>
        <end position="404"/>
    </location>
</feature>
<name>A0A0L0S0N9_ALLM3</name>
<proteinExistence type="predicted"/>
<dbReference type="EMBL" id="GG745330">
    <property type="protein sequence ID" value="KNE56123.1"/>
    <property type="molecule type" value="Genomic_DNA"/>
</dbReference>
<feature type="region of interest" description="Disordered" evidence="1">
    <location>
        <begin position="217"/>
        <end position="324"/>
    </location>
</feature>